<evidence type="ECO:0000256" key="1">
    <source>
        <dbReference type="ARBA" id="ARBA00001928"/>
    </source>
</evidence>
<protein>
    <recommendedName>
        <fullName evidence="4">Pyruvoyl-dependent arginine decarboxylase AaxB</fullName>
        <ecNumber evidence="3">4.1.1.19</ecNumber>
    </recommendedName>
</protein>
<comment type="catalytic activity">
    <reaction evidence="8">
        <text>L-arginine + H(+) = agmatine + CO2</text>
        <dbReference type="Rhea" id="RHEA:17641"/>
        <dbReference type="ChEBI" id="CHEBI:15378"/>
        <dbReference type="ChEBI" id="CHEBI:16526"/>
        <dbReference type="ChEBI" id="CHEBI:32682"/>
        <dbReference type="ChEBI" id="CHEBI:58145"/>
        <dbReference type="EC" id="4.1.1.19"/>
    </reaction>
</comment>
<dbReference type="GO" id="GO:0006527">
    <property type="term" value="P:L-arginine catabolic process"/>
    <property type="evidence" value="ECO:0007669"/>
    <property type="project" value="InterPro"/>
</dbReference>
<evidence type="ECO:0000256" key="7">
    <source>
        <dbReference type="ARBA" id="ARBA00023317"/>
    </source>
</evidence>
<gene>
    <name evidence="9" type="ORF">DT076_14240</name>
</gene>
<dbReference type="GO" id="GO:0008792">
    <property type="term" value="F:arginine decarboxylase activity"/>
    <property type="evidence" value="ECO:0007669"/>
    <property type="project" value="UniProtKB-EC"/>
</dbReference>
<evidence type="ECO:0000256" key="4">
    <source>
        <dbReference type="ARBA" id="ARBA00014727"/>
    </source>
</evidence>
<dbReference type="PANTHER" id="PTHR40438">
    <property type="entry name" value="PYRUVOYL-DEPENDENT ARGININE DECARBOXYLASE"/>
    <property type="match status" value="1"/>
</dbReference>
<dbReference type="SFLD" id="SFLDG01170">
    <property type="entry name" value="Pyruvoyl-dependent_arginine_de"/>
    <property type="match status" value="1"/>
</dbReference>
<dbReference type="AlphaFoldDB" id="A0A367YUP2"/>
<keyword evidence="5" id="KW-0210">Decarboxylase</keyword>
<comment type="similarity">
    <text evidence="2">Belongs to the pyruvoyl-dependent arginine decarboxylase family.</text>
</comment>
<evidence type="ECO:0000256" key="2">
    <source>
        <dbReference type="ARBA" id="ARBA00008611"/>
    </source>
</evidence>
<dbReference type="InterPro" id="IPR002724">
    <property type="entry name" value="Pyruvoyl-dep_arg_deCO2ase"/>
</dbReference>
<dbReference type="RefSeq" id="WP_114127368.1">
    <property type="nucleotide sequence ID" value="NZ_QOUI01000009.1"/>
</dbReference>
<dbReference type="Gene3D" id="3.50.20.10">
    <property type="entry name" value="Pyruvoyl-Dependent Histidine Decarboxylase, subunit B"/>
    <property type="match status" value="1"/>
</dbReference>
<evidence type="ECO:0000313" key="10">
    <source>
        <dbReference type="Proteomes" id="UP000252770"/>
    </source>
</evidence>
<keyword evidence="10" id="KW-1185">Reference proteome</keyword>
<evidence type="ECO:0000256" key="3">
    <source>
        <dbReference type="ARBA" id="ARBA00012426"/>
    </source>
</evidence>
<dbReference type="EC" id="4.1.1.19" evidence="3"/>
<comment type="cofactor">
    <cofactor evidence="1">
        <name>pyruvate</name>
        <dbReference type="ChEBI" id="CHEBI:15361"/>
    </cofactor>
</comment>
<accession>A0A367YUP2</accession>
<keyword evidence="6" id="KW-0456">Lyase</keyword>
<evidence type="ECO:0000256" key="6">
    <source>
        <dbReference type="ARBA" id="ARBA00023239"/>
    </source>
</evidence>
<evidence type="ECO:0000313" key="9">
    <source>
        <dbReference type="EMBL" id="RCK68742.1"/>
    </source>
</evidence>
<dbReference type="PANTHER" id="PTHR40438:SF1">
    <property type="entry name" value="PYRUVOYL-DEPENDENT ARGININE DECARBOXYLASE"/>
    <property type="match status" value="1"/>
</dbReference>
<dbReference type="InterPro" id="IPR016104">
    <property type="entry name" value="Pyr-dep_his/arg-deCO2ase"/>
</dbReference>
<name>A0A367YUP2_9ACTN</name>
<organism evidence="9 10">
    <name type="scientific">Desertihabitans brevis</name>
    <dbReference type="NCBI Taxonomy" id="2268447"/>
    <lineage>
        <taxon>Bacteria</taxon>
        <taxon>Bacillati</taxon>
        <taxon>Actinomycetota</taxon>
        <taxon>Actinomycetes</taxon>
        <taxon>Propionibacteriales</taxon>
        <taxon>Propionibacteriaceae</taxon>
        <taxon>Desertihabitans</taxon>
    </lineage>
</organism>
<reference evidence="9 10" key="1">
    <citation type="submission" date="2018-07" db="EMBL/GenBank/DDBJ databases">
        <title>Desertimonas flava gen. nov. sp. nov.</title>
        <authorList>
            <person name="Liu S."/>
        </authorList>
    </citation>
    <scope>NUCLEOTIDE SEQUENCE [LARGE SCALE GENOMIC DNA]</scope>
    <source>
        <strain evidence="9 10">16Sb5-5</strain>
    </source>
</reference>
<keyword evidence="7" id="KW-0670">Pyruvate</keyword>
<dbReference type="EMBL" id="QOUI01000009">
    <property type="protein sequence ID" value="RCK68742.1"/>
    <property type="molecule type" value="Genomic_DNA"/>
</dbReference>
<proteinExistence type="inferred from homology"/>
<sequence>MTASHPASALERPRLQALEIRVSRGTGSGRTRLSAFDAALRDAGVANFNLVRLSSVVPPGSHVREVGREHQLQGGHGDVLFCVYADAYASIPGTSAWAGVAWSEHHDGSRSGLFVEHGSHDEHVLRHHLESSLADLSEGRGGDFRPAGQVVASRRCVDEDRPVCAVVVASYATRSWDWAHV</sequence>
<evidence type="ECO:0000256" key="8">
    <source>
        <dbReference type="ARBA" id="ARBA00049309"/>
    </source>
</evidence>
<dbReference type="InterPro" id="IPR016105">
    <property type="entry name" value="Pyr-dep_his/arg-deCO2ase_sand"/>
</dbReference>
<dbReference type="SUPFAM" id="SSF56271">
    <property type="entry name" value="Pyruvoyl-dependent histidine and arginine decarboxylases"/>
    <property type="match status" value="1"/>
</dbReference>
<dbReference type="Proteomes" id="UP000252770">
    <property type="component" value="Unassembled WGS sequence"/>
</dbReference>
<evidence type="ECO:0000256" key="5">
    <source>
        <dbReference type="ARBA" id="ARBA00022793"/>
    </source>
</evidence>
<comment type="caution">
    <text evidence="9">The sequence shown here is derived from an EMBL/GenBank/DDBJ whole genome shotgun (WGS) entry which is preliminary data.</text>
</comment>
<dbReference type="Pfam" id="PF01862">
    <property type="entry name" value="PvlArgDC"/>
    <property type="match status" value="1"/>
</dbReference>
<dbReference type="SFLD" id="SFLDS00055">
    <property type="entry name" value="Pyruvoyl-Dependent_Histidine/A"/>
    <property type="match status" value="1"/>
</dbReference>